<name>A0A8J3WAR1_PLARO</name>
<protein>
    <submittedName>
        <fullName evidence="2">Uncharacterized protein</fullName>
    </submittedName>
</protein>
<keyword evidence="3" id="KW-1185">Reference proteome</keyword>
<accession>A0A8J3WAR1</accession>
<comment type="caution">
    <text evidence="2">The sequence shown here is derived from an EMBL/GenBank/DDBJ whole genome shotgun (WGS) entry which is preliminary data.</text>
</comment>
<dbReference type="AlphaFoldDB" id="A0A8J3WAR1"/>
<gene>
    <name evidence="2" type="ORF">Pro02_05660</name>
</gene>
<reference evidence="2" key="1">
    <citation type="submission" date="2021-01" db="EMBL/GenBank/DDBJ databases">
        <title>Whole genome shotgun sequence of Planobispora rosea NBRC 15558.</title>
        <authorList>
            <person name="Komaki H."/>
            <person name="Tamura T."/>
        </authorList>
    </citation>
    <scope>NUCLEOTIDE SEQUENCE</scope>
    <source>
        <strain evidence="2">NBRC 15558</strain>
    </source>
</reference>
<proteinExistence type="predicted"/>
<organism evidence="2 3">
    <name type="scientific">Planobispora rosea</name>
    <dbReference type="NCBI Taxonomy" id="35762"/>
    <lineage>
        <taxon>Bacteria</taxon>
        <taxon>Bacillati</taxon>
        <taxon>Actinomycetota</taxon>
        <taxon>Actinomycetes</taxon>
        <taxon>Streptosporangiales</taxon>
        <taxon>Streptosporangiaceae</taxon>
        <taxon>Planobispora</taxon>
    </lineage>
</organism>
<evidence type="ECO:0000313" key="3">
    <source>
        <dbReference type="Proteomes" id="UP000655044"/>
    </source>
</evidence>
<sequence length="76" mass="8388">MVLLMGGDRSGGQGRTEIPFLGNEPVDMRKDVVIIHVKSPNPLISDFIRQDGGRSSGMNGKGKEVIFWGFRGFHDE</sequence>
<dbReference type="EMBL" id="BOOI01000005">
    <property type="protein sequence ID" value="GIH82158.1"/>
    <property type="molecule type" value="Genomic_DNA"/>
</dbReference>
<evidence type="ECO:0000313" key="2">
    <source>
        <dbReference type="EMBL" id="GIH82158.1"/>
    </source>
</evidence>
<evidence type="ECO:0000256" key="1">
    <source>
        <dbReference type="SAM" id="MobiDB-lite"/>
    </source>
</evidence>
<dbReference type="Proteomes" id="UP000655044">
    <property type="component" value="Unassembled WGS sequence"/>
</dbReference>
<feature type="region of interest" description="Disordered" evidence="1">
    <location>
        <begin position="1"/>
        <end position="21"/>
    </location>
</feature>